<dbReference type="InterPro" id="IPR017452">
    <property type="entry name" value="GPCR_Rhodpsn_7TM"/>
</dbReference>
<feature type="compositionally biased region" description="Acidic residues" evidence="11">
    <location>
        <begin position="434"/>
        <end position="451"/>
    </location>
</feature>
<dbReference type="EnsemblMetazoa" id="XM_021059172.2">
    <property type="protein sequence ID" value="XP_020914831.2"/>
    <property type="gene ID" value="LOC110252359"/>
</dbReference>
<keyword evidence="5 10" id="KW-0297">G-protein coupled receptor</keyword>
<evidence type="ECO:0000313" key="15">
    <source>
        <dbReference type="Proteomes" id="UP000887567"/>
    </source>
</evidence>
<dbReference type="RefSeq" id="XP_020914831.2">
    <property type="nucleotide sequence ID" value="XM_021059172.2"/>
</dbReference>
<dbReference type="PRINTS" id="PR00237">
    <property type="entry name" value="GPCRRHODOPSN"/>
</dbReference>
<keyword evidence="2" id="KW-1003">Cell membrane</keyword>
<feature type="compositionally biased region" description="Basic and acidic residues" evidence="11">
    <location>
        <begin position="255"/>
        <end position="267"/>
    </location>
</feature>
<dbReference type="OMA" id="MVYVYVR"/>
<evidence type="ECO:0000256" key="7">
    <source>
        <dbReference type="ARBA" id="ARBA00023157"/>
    </source>
</evidence>
<keyword evidence="15" id="KW-1185">Reference proteome</keyword>
<evidence type="ECO:0000313" key="14">
    <source>
        <dbReference type="EnsemblMetazoa" id="XP_020914831.2"/>
    </source>
</evidence>
<dbReference type="GO" id="GO:0004993">
    <property type="term" value="F:G protein-coupled serotonin receptor activity"/>
    <property type="evidence" value="ECO:0007669"/>
    <property type="project" value="UniProtKB-ARBA"/>
</dbReference>
<feature type="transmembrane region" description="Helical" evidence="12">
    <location>
        <begin position="655"/>
        <end position="673"/>
    </location>
</feature>
<feature type="compositionally biased region" description="Basic and acidic residues" evidence="11">
    <location>
        <begin position="465"/>
        <end position="479"/>
    </location>
</feature>
<evidence type="ECO:0000256" key="8">
    <source>
        <dbReference type="ARBA" id="ARBA00023170"/>
    </source>
</evidence>
<dbReference type="KEGG" id="epa:110252359"/>
<keyword evidence="9 10" id="KW-0807">Transducer</keyword>
<feature type="transmembrane region" description="Helical" evidence="12">
    <location>
        <begin position="99"/>
        <end position="123"/>
    </location>
</feature>
<dbReference type="Proteomes" id="UP000887567">
    <property type="component" value="Unplaced"/>
</dbReference>
<comment type="similarity">
    <text evidence="10">Belongs to the G-protein coupled receptor 1 family.</text>
</comment>
<dbReference type="GO" id="GO:0005886">
    <property type="term" value="C:plasma membrane"/>
    <property type="evidence" value="ECO:0007669"/>
    <property type="project" value="UniProtKB-SubCell"/>
</dbReference>
<comment type="subcellular location">
    <subcellularLocation>
        <location evidence="1">Cell membrane</location>
        <topology evidence="1">Multi-pass membrane protein</topology>
    </subcellularLocation>
</comment>
<evidence type="ECO:0000256" key="11">
    <source>
        <dbReference type="SAM" id="MobiDB-lite"/>
    </source>
</evidence>
<feature type="transmembrane region" description="Helical" evidence="12">
    <location>
        <begin position="189"/>
        <end position="212"/>
    </location>
</feature>
<dbReference type="GO" id="GO:0043410">
    <property type="term" value="P:positive regulation of MAPK cascade"/>
    <property type="evidence" value="ECO:0007669"/>
    <property type="project" value="TreeGrafter"/>
</dbReference>
<feature type="compositionally biased region" description="Basic and acidic residues" evidence="11">
    <location>
        <begin position="303"/>
        <end position="339"/>
    </location>
</feature>
<evidence type="ECO:0000256" key="2">
    <source>
        <dbReference type="ARBA" id="ARBA00022475"/>
    </source>
</evidence>
<sequence length="691" mass="78748">MNTSNFSCPEPPVFVWYEHPFNVSMFVLYVLLIGTALIGNALVCAAVVISPSLRQNIASYFIVSLAVSDIITACLSLPFESEMYMTFGRWYHSELLCTVWQTVHLMIVPTSMWNLVVLSIDRYKTLKNPWDRFKESPFMTKRRALIVIALVWICCMGPVIAAQMWWKFQEGGSLVYFCEGTECFANVSILYLMISNVLNFYIPMFAMCVLYYKIYQIARTQYLTRPTSAMLELKSADSPVSRPKSSRKSQALTSENRHENPAIEEQGHINVAVDVNNGPKFKRCGTMIEELDEDNDKNTTSQDMRHAVAVDERRAGKDEGNKDSNDIHEHHETENHECPENSGSIDCDKSLEDARITEGNDERDGSQNSEEKSIEKDIPQNEEPQQQDNQSRVKQEIPFVPLSEPVVNEDHENEKNSDPGQTLGQEDDCKKDDIAEDGNGDNNNDDDDDNDVDKKMKSEASMGPRHNDSTETHSRRDVSPEMQEDTSKMPSQDVLELDPGTTSTNIDSVNADNNSMTDYETHHAGHHARISYEMHDYLRRKLSGEYKMKYASRESIESTCTLQSNLPDYRNSTLTINMQTSRENINAFGSMENITKRRKIFVKNKKAARTIAIIVAAFLVCWLPITTMSVVLNLCIVTNCFPKNDVSTIAITRRVITFIAYVSCAINPFVYSYRNLHFRNSYRKMLKKFCP</sequence>
<name>A0A913Y4W6_EXADI</name>
<dbReference type="PANTHER" id="PTHR24248:SF199">
    <property type="entry name" value="IP13425P-RELATED"/>
    <property type="match status" value="1"/>
</dbReference>
<feature type="compositionally biased region" description="Polar residues" evidence="11">
    <location>
        <begin position="500"/>
        <end position="518"/>
    </location>
</feature>
<evidence type="ECO:0000256" key="12">
    <source>
        <dbReference type="SAM" id="Phobius"/>
    </source>
</evidence>
<dbReference type="CDD" id="cd14967">
    <property type="entry name" value="7tmA_amine_R-like"/>
    <property type="match status" value="1"/>
</dbReference>
<dbReference type="AlphaFoldDB" id="A0A913Y4W6"/>
<keyword evidence="3 10" id="KW-0812">Transmembrane</keyword>
<feature type="compositionally biased region" description="Basic and acidic residues" evidence="11">
    <location>
        <begin position="408"/>
        <end position="417"/>
    </location>
</feature>
<dbReference type="OrthoDB" id="5963539at2759"/>
<evidence type="ECO:0000256" key="4">
    <source>
        <dbReference type="ARBA" id="ARBA00022989"/>
    </source>
</evidence>
<evidence type="ECO:0000259" key="13">
    <source>
        <dbReference type="PROSITE" id="PS50262"/>
    </source>
</evidence>
<reference evidence="14" key="1">
    <citation type="submission" date="2022-11" db="UniProtKB">
        <authorList>
            <consortium name="EnsemblMetazoa"/>
        </authorList>
    </citation>
    <scope>IDENTIFICATION</scope>
</reference>
<feature type="transmembrane region" description="Helical" evidence="12">
    <location>
        <begin position="57"/>
        <end position="79"/>
    </location>
</feature>
<dbReference type="PANTHER" id="PTHR24248">
    <property type="entry name" value="ADRENERGIC RECEPTOR-RELATED G-PROTEIN COUPLED RECEPTOR"/>
    <property type="match status" value="1"/>
</dbReference>
<dbReference type="PROSITE" id="PS50262">
    <property type="entry name" value="G_PROTEIN_RECEP_F1_2"/>
    <property type="match status" value="1"/>
</dbReference>
<dbReference type="SUPFAM" id="SSF81321">
    <property type="entry name" value="Family A G protein-coupled receptor-like"/>
    <property type="match status" value="1"/>
</dbReference>
<feature type="compositionally biased region" description="Low complexity" evidence="11">
    <location>
        <begin position="381"/>
        <end position="390"/>
    </location>
</feature>
<accession>A0A913Y4W6</accession>
<dbReference type="GO" id="GO:0071880">
    <property type="term" value="P:adenylate cyclase-activating adrenergic receptor signaling pathway"/>
    <property type="evidence" value="ECO:0007669"/>
    <property type="project" value="TreeGrafter"/>
</dbReference>
<feature type="region of interest" description="Disordered" evidence="11">
    <location>
        <begin position="234"/>
        <end position="271"/>
    </location>
</feature>
<dbReference type="SMART" id="SM01381">
    <property type="entry name" value="7TM_GPCR_Srsx"/>
    <property type="match status" value="1"/>
</dbReference>
<organism evidence="14 15">
    <name type="scientific">Exaiptasia diaphana</name>
    <name type="common">Tropical sea anemone</name>
    <name type="synonym">Aiptasia pulchella</name>
    <dbReference type="NCBI Taxonomy" id="2652724"/>
    <lineage>
        <taxon>Eukaryota</taxon>
        <taxon>Metazoa</taxon>
        <taxon>Cnidaria</taxon>
        <taxon>Anthozoa</taxon>
        <taxon>Hexacorallia</taxon>
        <taxon>Actiniaria</taxon>
        <taxon>Aiptasiidae</taxon>
        <taxon>Exaiptasia</taxon>
    </lineage>
</organism>
<dbReference type="InterPro" id="IPR000276">
    <property type="entry name" value="GPCR_Rhodpsn"/>
</dbReference>
<dbReference type="PROSITE" id="PS00237">
    <property type="entry name" value="G_PROTEIN_RECEP_F1_1"/>
    <property type="match status" value="1"/>
</dbReference>
<protein>
    <recommendedName>
        <fullName evidence="13">G-protein coupled receptors family 1 profile domain-containing protein</fullName>
    </recommendedName>
</protein>
<dbReference type="GeneID" id="110252359"/>
<proteinExistence type="inferred from homology"/>
<dbReference type="Pfam" id="PF00001">
    <property type="entry name" value="7tm_1"/>
    <property type="match status" value="1"/>
</dbReference>
<dbReference type="Gene3D" id="1.20.1070.10">
    <property type="entry name" value="Rhodopsin 7-helix transmembrane proteins"/>
    <property type="match status" value="2"/>
</dbReference>
<keyword evidence="8 10" id="KW-0675">Receptor</keyword>
<feature type="region of interest" description="Disordered" evidence="11">
    <location>
        <begin position="292"/>
        <end position="519"/>
    </location>
</feature>
<feature type="transmembrane region" description="Helical" evidence="12">
    <location>
        <begin position="607"/>
        <end position="625"/>
    </location>
</feature>
<evidence type="ECO:0000256" key="1">
    <source>
        <dbReference type="ARBA" id="ARBA00004651"/>
    </source>
</evidence>
<keyword evidence="6 12" id="KW-0472">Membrane</keyword>
<evidence type="ECO:0000256" key="5">
    <source>
        <dbReference type="ARBA" id="ARBA00023040"/>
    </source>
</evidence>
<feature type="domain" description="G-protein coupled receptors family 1 profile" evidence="13">
    <location>
        <begin position="39"/>
        <end position="671"/>
    </location>
</feature>
<keyword evidence="7" id="KW-1015">Disulfide bond</keyword>
<feature type="compositionally biased region" description="Basic and acidic residues" evidence="11">
    <location>
        <begin position="346"/>
        <end position="379"/>
    </location>
</feature>
<evidence type="ECO:0000256" key="10">
    <source>
        <dbReference type="RuleBase" id="RU000688"/>
    </source>
</evidence>
<feature type="transmembrane region" description="Helical" evidence="12">
    <location>
        <begin position="26"/>
        <end position="50"/>
    </location>
</feature>
<evidence type="ECO:0000256" key="9">
    <source>
        <dbReference type="ARBA" id="ARBA00023224"/>
    </source>
</evidence>
<feature type="transmembrane region" description="Helical" evidence="12">
    <location>
        <begin position="144"/>
        <end position="166"/>
    </location>
</feature>
<evidence type="ECO:0000256" key="3">
    <source>
        <dbReference type="ARBA" id="ARBA00022692"/>
    </source>
</evidence>
<keyword evidence="4 12" id="KW-1133">Transmembrane helix</keyword>
<evidence type="ECO:0000256" key="6">
    <source>
        <dbReference type="ARBA" id="ARBA00023136"/>
    </source>
</evidence>